<dbReference type="SMART" id="SM00564">
    <property type="entry name" value="PQQ"/>
    <property type="match status" value="5"/>
</dbReference>
<comment type="caution">
    <text evidence="3">The sequence shown here is derived from an EMBL/GenBank/DDBJ whole genome shotgun (WGS) entry which is preliminary data.</text>
</comment>
<gene>
    <name evidence="3" type="ORF">C491_05021</name>
</gene>
<dbReference type="SUPFAM" id="SSF50998">
    <property type="entry name" value="Quinoprotein alcohol dehydrogenase-like"/>
    <property type="match status" value="2"/>
</dbReference>
<reference evidence="3 4" key="1">
    <citation type="journal article" date="2014" name="PLoS Genet.">
        <title>Phylogenetically driven sequencing of extremely halophilic archaea reveals strategies for static and dynamic osmo-response.</title>
        <authorList>
            <person name="Becker E.A."/>
            <person name="Seitzer P.M."/>
            <person name="Tritt A."/>
            <person name="Larsen D."/>
            <person name="Krusor M."/>
            <person name="Yao A.I."/>
            <person name="Wu D."/>
            <person name="Madern D."/>
            <person name="Eisen J.A."/>
            <person name="Darling A.E."/>
            <person name="Facciotti M.T."/>
        </authorList>
    </citation>
    <scope>NUCLEOTIDE SEQUENCE [LARGE SCALE GENOMIC DNA]</scope>
    <source>
        <strain evidence="3 4">DSM 10524</strain>
    </source>
</reference>
<dbReference type="InterPro" id="IPR002372">
    <property type="entry name" value="PQQ_rpt_dom"/>
</dbReference>
<proteinExistence type="predicted"/>
<dbReference type="Gene3D" id="2.40.10.480">
    <property type="match status" value="2"/>
</dbReference>
<sequence length="617" mass="65643">MLTTGAVFAAGGVLSSAVSADGEDDDEQLPDSDIDPNPETDAMWPSNDGDAGHARYAADAPEFDGEALKAAWTVERADGKPAVADGVVHLQTLDGIAAFDAADGSTIWEIDGDDDYDWIRSANGIETSDPAVLGDTVYFRSLEPKADEYGDRVYEPNVVVALDAADGSVRWAEDLDEVGTLTVAYGTVFTLSGDTASEDTDATLYALDADDGSVRWERESITIGAEDDEEYELFGETAAANGVVYTAARSESAEIVVALNPDSGDVIWHTEDDLDDTRGAGQIRATAGGVALDASGSDARYLYDPVTGDKRETVTARRTDLVLGEEIYIAGDGDNELNVRSHDDENGGWDLEVDENVTDAAVIGGDTVYVYFATSDSSEWDGYSGELVAFEKDDGSERWTVSTDDRSVGNVVAIDDETLYVEDGNALVALREDLNEGDTERDDETPEEDEDESVDEDEDGDRDPESDDEDADDEGGETDDEYEGEEDGDDESDDVDDGDQEESSDDGDDDPDDTEGDGEPDDDDGDRDDTDGDGDDSRSDIDDGSDGDTDDTGTGDDPDDTTEDTDAETDDDADSVPGFTTGAGLVGGAVGLEWLRRKAGTNDTVDEPTEAAEDRAE</sequence>
<evidence type="ECO:0000259" key="2">
    <source>
        <dbReference type="Pfam" id="PF13360"/>
    </source>
</evidence>
<name>L9XDJ4_9EURY</name>
<evidence type="ECO:0000313" key="4">
    <source>
        <dbReference type="Proteomes" id="UP000011688"/>
    </source>
</evidence>
<feature type="region of interest" description="Disordered" evidence="1">
    <location>
        <begin position="430"/>
        <end position="617"/>
    </location>
</feature>
<accession>L9XDJ4</accession>
<dbReference type="InterPro" id="IPR015943">
    <property type="entry name" value="WD40/YVTN_repeat-like_dom_sf"/>
</dbReference>
<dbReference type="Pfam" id="PF13360">
    <property type="entry name" value="PQQ_2"/>
    <property type="match status" value="2"/>
</dbReference>
<evidence type="ECO:0000256" key="1">
    <source>
        <dbReference type="SAM" id="MobiDB-lite"/>
    </source>
</evidence>
<dbReference type="STRING" id="1227497.C491_05021"/>
<protein>
    <submittedName>
        <fullName evidence="3">Pyrrolo-quinoline quinone beta-propeller repeat protein</fullName>
    </submittedName>
</protein>
<dbReference type="AlphaFoldDB" id="L9XDJ4"/>
<dbReference type="InterPro" id="IPR011047">
    <property type="entry name" value="Quinoprotein_ADH-like_sf"/>
</dbReference>
<evidence type="ECO:0000313" key="3">
    <source>
        <dbReference type="EMBL" id="ELY59702.1"/>
    </source>
</evidence>
<feature type="compositionally biased region" description="Acidic residues" evidence="1">
    <location>
        <begin position="21"/>
        <end position="38"/>
    </location>
</feature>
<dbReference type="Gene3D" id="2.130.10.10">
    <property type="entry name" value="YVTN repeat-like/Quinoprotein amine dehydrogenase"/>
    <property type="match status" value="1"/>
</dbReference>
<dbReference type="EMBL" id="AOIB01000014">
    <property type="protein sequence ID" value="ELY59702.1"/>
    <property type="molecule type" value="Genomic_DNA"/>
</dbReference>
<dbReference type="eggNOG" id="arCOG02556">
    <property type="taxonomic scope" value="Archaea"/>
</dbReference>
<keyword evidence="4" id="KW-1185">Reference proteome</keyword>
<dbReference type="InterPro" id="IPR018391">
    <property type="entry name" value="PQQ_b-propeller_rpt"/>
</dbReference>
<feature type="region of interest" description="Disordered" evidence="1">
    <location>
        <begin position="17"/>
        <end position="54"/>
    </location>
</feature>
<feature type="domain" description="Pyrrolo-quinoline quinone repeat" evidence="2">
    <location>
        <begin position="349"/>
        <end position="430"/>
    </location>
</feature>
<dbReference type="Proteomes" id="UP000011688">
    <property type="component" value="Unassembled WGS sequence"/>
</dbReference>
<feature type="compositionally biased region" description="Acidic residues" evidence="1">
    <location>
        <begin position="542"/>
        <end position="574"/>
    </location>
</feature>
<dbReference type="PANTHER" id="PTHR34512">
    <property type="entry name" value="CELL SURFACE PROTEIN"/>
    <property type="match status" value="1"/>
</dbReference>
<dbReference type="PANTHER" id="PTHR34512:SF30">
    <property type="entry name" value="OUTER MEMBRANE PROTEIN ASSEMBLY FACTOR BAMB"/>
    <property type="match status" value="1"/>
</dbReference>
<feature type="compositionally biased region" description="Acidic residues" evidence="1">
    <location>
        <begin position="435"/>
        <end position="534"/>
    </location>
</feature>
<feature type="domain" description="Pyrrolo-quinoline quinone repeat" evidence="2">
    <location>
        <begin position="96"/>
        <end position="270"/>
    </location>
</feature>
<organism evidence="3 4">
    <name type="scientific">Natronococcus amylolyticus DSM 10524</name>
    <dbReference type="NCBI Taxonomy" id="1227497"/>
    <lineage>
        <taxon>Archaea</taxon>
        <taxon>Methanobacteriati</taxon>
        <taxon>Methanobacteriota</taxon>
        <taxon>Stenosarchaea group</taxon>
        <taxon>Halobacteria</taxon>
        <taxon>Halobacteriales</taxon>
        <taxon>Natrialbaceae</taxon>
        <taxon>Natronococcus</taxon>
    </lineage>
</organism>